<keyword evidence="7" id="KW-0812">Transmembrane</keyword>
<evidence type="ECO:0000256" key="6">
    <source>
        <dbReference type="ARBA" id="ARBA00023034"/>
    </source>
</evidence>
<dbReference type="UniPathway" id="UPA00378"/>
<keyword evidence="7" id="KW-0472">Membrane</keyword>
<comment type="similarity">
    <text evidence="3 7">Belongs to the glycosyltransferase 10 family.</text>
</comment>
<dbReference type="OrthoDB" id="427096at2759"/>
<keyword evidence="6 7" id="KW-0333">Golgi apparatus</keyword>
<accession>A0A3R7SGU4</accession>
<dbReference type="GO" id="GO:0000139">
    <property type="term" value="C:Golgi membrane"/>
    <property type="evidence" value="ECO:0007669"/>
    <property type="project" value="UniProtKB-SubCell"/>
</dbReference>
<organism evidence="9 10">
    <name type="scientific">Penaeus vannamei</name>
    <name type="common">Whiteleg shrimp</name>
    <name type="synonym">Litopenaeus vannamei</name>
    <dbReference type="NCBI Taxonomy" id="6689"/>
    <lineage>
        <taxon>Eukaryota</taxon>
        <taxon>Metazoa</taxon>
        <taxon>Ecdysozoa</taxon>
        <taxon>Arthropoda</taxon>
        <taxon>Crustacea</taxon>
        <taxon>Multicrustacea</taxon>
        <taxon>Malacostraca</taxon>
        <taxon>Eumalacostraca</taxon>
        <taxon>Eucarida</taxon>
        <taxon>Decapoda</taxon>
        <taxon>Dendrobranchiata</taxon>
        <taxon>Penaeoidea</taxon>
        <taxon>Penaeidae</taxon>
        <taxon>Penaeus</taxon>
    </lineage>
</organism>
<dbReference type="AlphaFoldDB" id="A0A3R7SGU4"/>
<dbReference type="Gene3D" id="3.40.50.11660">
    <property type="entry name" value="Glycosyl transferase family 10, C-terminal domain"/>
    <property type="match status" value="1"/>
</dbReference>
<comment type="caution">
    <text evidence="9">The sequence shown here is derived from an EMBL/GenBank/DDBJ whole genome shotgun (WGS) entry which is preliminary data.</text>
</comment>
<keyword evidence="5 7" id="KW-0808">Transferase</keyword>
<proteinExistence type="inferred from homology"/>
<dbReference type="PANTHER" id="PTHR48438">
    <property type="entry name" value="ALPHA-(1,3)-FUCOSYLTRANSFERASE C-RELATED"/>
    <property type="match status" value="1"/>
</dbReference>
<reference evidence="9 10" key="1">
    <citation type="submission" date="2018-04" db="EMBL/GenBank/DDBJ databases">
        <authorList>
            <person name="Zhang X."/>
            <person name="Yuan J."/>
            <person name="Li F."/>
            <person name="Xiang J."/>
        </authorList>
    </citation>
    <scope>NUCLEOTIDE SEQUENCE [LARGE SCALE GENOMIC DNA]</scope>
    <source>
        <tissue evidence="9">Muscle</tissue>
    </source>
</reference>
<dbReference type="PANTHER" id="PTHR48438:SF1">
    <property type="entry name" value="ALPHA-(1,3)-FUCOSYLTRANSFERASE C-RELATED"/>
    <property type="match status" value="1"/>
</dbReference>
<keyword evidence="10" id="KW-1185">Reference proteome</keyword>
<gene>
    <name evidence="9" type="ORF">C7M84_021787</name>
</gene>
<dbReference type="EMBL" id="QCYY01004636">
    <property type="protein sequence ID" value="ROT60678.1"/>
    <property type="molecule type" value="Genomic_DNA"/>
</dbReference>
<evidence type="ECO:0000259" key="8">
    <source>
        <dbReference type="Pfam" id="PF00852"/>
    </source>
</evidence>
<dbReference type="Pfam" id="PF00852">
    <property type="entry name" value="Glyco_transf_10"/>
    <property type="match status" value="1"/>
</dbReference>
<name>A0A3R7SGU4_PENVA</name>
<comment type="pathway">
    <text evidence="2">Protein modification; protein glycosylation.</text>
</comment>
<sequence>MFILNVGAHPVPFILATEYFPTNIRAQVGEDYVTEKFFKALAMDVVPVVLGGANYSSIAPPNSFVDAMDFASPVLLGAHLLSIARNRSLYNSFFAWKGEYQIDLGFPFHPLVCDLCRKLHQSSKMREVTLMLKAGSEEHLAAIRGRDQTGSRVD</sequence>
<evidence type="ECO:0000256" key="2">
    <source>
        <dbReference type="ARBA" id="ARBA00004922"/>
    </source>
</evidence>
<dbReference type="EC" id="2.4.1.-" evidence="7"/>
<feature type="domain" description="Fucosyltransferase C-terminal" evidence="8">
    <location>
        <begin position="28"/>
        <end position="128"/>
    </location>
</feature>
<dbReference type="InterPro" id="IPR001503">
    <property type="entry name" value="Glyco_trans_10"/>
</dbReference>
<evidence type="ECO:0000256" key="3">
    <source>
        <dbReference type="ARBA" id="ARBA00008919"/>
    </source>
</evidence>
<dbReference type="Proteomes" id="UP000283509">
    <property type="component" value="Unassembled WGS sequence"/>
</dbReference>
<evidence type="ECO:0000313" key="9">
    <source>
        <dbReference type="EMBL" id="ROT60678.1"/>
    </source>
</evidence>
<evidence type="ECO:0000256" key="7">
    <source>
        <dbReference type="RuleBase" id="RU003832"/>
    </source>
</evidence>
<comment type="subcellular location">
    <subcellularLocation>
        <location evidence="1">Golgi apparatus membrane</location>
        <topology evidence="1">Single-pass type II membrane protein</topology>
    </subcellularLocation>
    <subcellularLocation>
        <location evidence="7">Golgi apparatus</location>
        <location evidence="7">Golgi stack membrane</location>
        <topology evidence="7">Single-pass type II membrane protein</topology>
    </subcellularLocation>
</comment>
<evidence type="ECO:0000256" key="1">
    <source>
        <dbReference type="ARBA" id="ARBA00004323"/>
    </source>
</evidence>
<dbReference type="SUPFAM" id="SSF53756">
    <property type="entry name" value="UDP-Glycosyltransferase/glycogen phosphorylase"/>
    <property type="match status" value="1"/>
</dbReference>
<reference evidence="9 10" key="2">
    <citation type="submission" date="2019-01" db="EMBL/GenBank/DDBJ databases">
        <title>The decoding of complex shrimp genome reveals the adaptation for benthos swimmer, frequently molting mechanism and breeding impact on genome.</title>
        <authorList>
            <person name="Sun Y."/>
            <person name="Gao Y."/>
            <person name="Yu Y."/>
        </authorList>
    </citation>
    <scope>NUCLEOTIDE SEQUENCE [LARGE SCALE GENOMIC DNA]</scope>
    <source>
        <tissue evidence="9">Muscle</tissue>
    </source>
</reference>
<evidence type="ECO:0000256" key="4">
    <source>
        <dbReference type="ARBA" id="ARBA00022676"/>
    </source>
</evidence>
<dbReference type="InterPro" id="IPR055270">
    <property type="entry name" value="Glyco_tran_10_C"/>
</dbReference>
<dbReference type="GO" id="GO:0008417">
    <property type="term" value="F:fucosyltransferase activity"/>
    <property type="evidence" value="ECO:0007669"/>
    <property type="project" value="InterPro"/>
</dbReference>
<dbReference type="GO" id="GO:0032580">
    <property type="term" value="C:Golgi cisterna membrane"/>
    <property type="evidence" value="ECO:0007669"/>
    <property type="project" value="UniProtKB-SubCell"/>
</dbReference>
<dbReference type="InterPro" id="IPR038577">
    <property type="entry name" value="GT10-like_C_sf"/>
</dbReference>
<protein>
    <recommendedName>
        <fullName evidence="7">Fucosyltransferase</fullName>
        <ecNumber evidence="7">2.4.1.-</ecNumber>
    </recommendedName>
</protein>
<evidence type="ECO:0000313" key="10">
    <source>
        <dbReference type="Proteomes" id="UP000283509"/>
    </source>
</evidence>
<evidence type="ECO:0000256" key="5">
    <source>
        <dbReference type="ARBA" id="ARBA00022679"/>
    </source>
</evidence>
<keyword evidence="4 7" id="KW-0328">Glycosyltransferase</keyword>